<protein>
    <recommendedName>
        <fullName evidence="4">CULT domain-containing protein</fullName>
    </recommendedName>
</protein>
<dbReference type="PROSITE" id="PS51788">
    <property type="entry name" value="CULT"/>
    <property type="match status" value="1"/>
</dbReference>
<evidence type="ECO:0000313" key="6">
    <source>
        <dbReference type="Proteomes" id="UP001224775"/>
    </source>
</evidence>
<dbReference type="EMBL" id="JATAAI010000008">
    <property type="protein sequence ID" value="KAK1743790.1"/>
    <property type="molecule type" value="Genomic_DNA"/>
</dbReference>
<dbReference type="FunFam" id="2.170.150.20:FF:000007">
    <property type="entry name" value="Protein cereblon"/>
    <property type="match status" value="1"/>
</dbReference>
<dbReference type="CDD" id="cd15777">
    <property type="entry name" value="CRBN_C_like"/>
    <property type="match status" value="1"/>
</dbReference>
<gene>
    <name evidence="5" type="ORF">QTG54_005387</name>
</gene>
<evidence type="ECO:0000259" key="4">
    <source>
        <dbReference type="PROSITE" id="PS51788"/>
    </source>
</evidence>
<dbReference type="Gene3D" id="1.20.58.1480">
    <property type="match status" value="1"/>
</dbReference>
<keyword evidence="6" id="KW-1185">Reference proteome</keyword>
<evidence type="ECO:0000256" key="1">
    <source>
        <dbReference type="ARBA" id="ARBA00022723"/>
    </source>
</evidence>
<accession>A0AAD9DFE3</accession>
<dbReference type="AlphaFoldDB" id="A0AAD9DFE3"/>
<proteinExistence type="predicted"/>
<feature type="domain" description="CULT" evidence="4">
    <location>
        <begin position="407"/>
        <end position="524"/>
    </location>
</feature>
<sequence length="550" mass="61693">MEVDDVVLFPGSVIPLRVRDPIWINYLGALIDDARGLYGSHSRSAGGMGEVQIGILPRISNRTRRRHARRSSSASSDTTGGGRMGRWRIDLIRRGVAPARRPNRRRRTDNRDRMSTNSGGDENEEESSHNASSMARERGSDRDERREESDEESGEENEYFHPATSSPSPRNPYIDRVGTFATVTFTHEEAAISLTEGVEETAESANEQERSRSRVWQRHRGEIVVTALGTKRFRIVAPVDVNATPEYQDRRYDGILFDVEEMNHSGAPMPPIRMLRSPGDFRYPIVTQSNSHANAIWHLAICSSSPAPAYQSVWPWRIAQKICNLIQQTEQFQGIKKILPSAGGLVELNDAFPGGATQFRVVDPSAFADWLSSNLPLSQNERLDLLEMECRASQLKYLLKHIEKDRETILRCKCCSSPLSPMRNVFTVSGAEGTTGHYVNEHGIVHQTVTLREVDPKVSVVCVGRPETKDSWFPGYSWQIAYCYVCSSHLGWRFRQVSKSDDGEDPERPAKFWGFSCSSITTESAVAPRRVVFNRDSMAGMRAFAALGAD</sequence>
<keyword evidence="2" id="KW-0862">Zinc</keyword>
<keyword evidence="1" id="KW-0479">Metal-binding</keyword>
<reference evidence="5" key="1">
    <citation type="submission" date="2023-06" db="EMBL/GenBank/DDBJ databases">
        <title>Survivors Of The Sea: Transcriptome response of Skeletonema marinoi to long-term dormancy.</title>
        <authorList>
            <person name="Pinder M.I.M."/>
            <person name="Kourtchenko O."/>
            <person name="Robertson E.K."/>
            <person name="Larsson T."/>
            <person name="Maumus F."/>
            <person name="Osuna-Cruz C.M."/>
            <person name="Vancaester E."/>
            <person name="Stenow R."/>
            <person name="Vandepoele K."/>
            <person name="Ploug H."/>
            <person name="Bruchert V."/>
            <person name="Godhe A."/>
            <person name="Topel M."/>
        </authorList>
    </citation>
    <scope>NUCLEOTIDE SEQUENCE</scope>
    <source>
        <strain evidence="5">R05AC</strain>
    </source>
</reference>
<feature type="region of interest" description="Disordered" evidence="3">
    <location>
        <begin position="56"/>
        <end position="174"/>
    </location>
</feature>
<evidence type="ECO:0000313" key="5">
    <source>
        <dbReference type="EMBL" id="KAK1743790.1"/>
    </source>
</evidence>
<evidence type="ECO:0000256" key="3">
    <source>
        <dbReference type="SAM" id="MobiDB-lite"/>
    </source>
</evidence>
<feature type="compositionally biased region" description="Basic residues" evidence="3">
    <location>
        <begin position="61"/>
        <end position="70"/>
    </location>
</feature>
<evidence type="ECO:0000256" key="2">
    <source>
        <dbReference type="ARBA" id="ARBA00022833"/>
    </source>
</evidence>
<comment type="caution">
    <text evidence="5">The sequence shown here is derived from an EMBL/GenBank/DDBJ whole genome shotgun (WGS) entry which is preliminary data.</text>
</comment>
<dbReference type="GO" id="GO:0046872">
    <property type="term" value="F:metal ion binding"/>
    <property type="evidence" value="ECO:0007669"/>
    <property type="project" value="UniProtKB-KW"/>
</dbReference>
<name>A0AAD9DFE3_9STRA</name>
<organism evidence="5 6">
    <name type="scientific">Skeletonema marinoi</name>
    <dbReference type="NCBI Taxonomy" id="267567"/>
    <lineage>
        <taxon>Eukaryota</taxon>
        <taxon>Sar</taxon>
        <taxon>Stramenopiles</taxon>
        <taxon>Ochrophyta</taxon>
        <taxon>Bacillariophyta</taxon>
        <taxon>Coscinodiscophyceae</taxon>
        <taxon>Thalassiosirophycidae</taxon>
        <taxon>Thalassiosirales</taxon>
        <taxon>Skeletonemataceae</taxon>
        <taxon>Skeletonema</taxon>
        <taxon>Skeletonema marinoi-dohrnii complex</taxon>
    </lineage>
</organism>
<feature type="compositionally biased region" description="Basic and acidic residues" evidence="3">
    <location>
        <begin position="135"/>
        <end position="148"/>
    </location>
</feature>
<dbReference type="Gene3D" id="2.170.150.20">
    <property type="entry name" value="Peptide methionine sulfoxide reductase"/>
    <property type="match status" value="1"/>
</dbReference>
<dbReference type="InterPro" id="IPR034750">
    <property type="entry name" value="CULT"/>
</dbReference>
<dbReference type="Pfam" id="PF03226">
    <property type="entry name" value="Yippee-Mis18"/>
    <property type="match status" value="1"/>
</dbReference>
<dbReference type="InterPro" id="IPR004910">
    <property type="entry name" value="Yippee/Mis18/Cereblon"/>
</dbReference>
<dbReference type="Proteomes" id="UP001224775">
    <property type="component" value="Unassembled WGS sequence"/>
</dbReference>